<accession>A0A9E8CK97</accession>
<reference evidence="1" key="1">
    <citation type="submission" date="2022-08" db="EMBL/GenBank/DDBJ databases">
        <title>Complete Genome Sequences of 2 Bosea sp. soil isolates.</title>
        <authorList>
            <person name="Alvarez Arevalo M."/>
            <person name="Sterndorff E.B."/>
            <person name="Faurdal D."/>
            <person name="Joergensen T.S."/>
            <person name="Weber T."/>
        </authorList>
    </citation>
    <scope>NUCLEOTIDE SEQUENCE</scope>
    <source>
        <strain evidence="1">NBC_00436</strain>
    </source>
</reference>
<protein>
    <submittedName>
        <fullName evidence="1">Uncharacterized protein</fullName>
    </submittedName>
</protein>
<organism evidence="1">
    <name type="scientific">Bosea sp. NBC_00436</name>
    <dbReference type="NCBI Taxonomy" id="2969620"/>
    <lineage>
        <taxon>Bacteria</taxon>
        <taxon>Pseudomonadati</taxon>
        <taxon>Pseudomonadota</taxon>
        <taxon>Alphaproteobacteria</taxon>
        <taxon>Hyphomicrobiales</taxon>
        <taxon>Boseaceae</taxon>
        <taxon>Bosea</taxon>
    </lineage>
</organism>
<sequence>MPILVFDLAMPVVRTKRLILAFSANEERYQAAAENSARSVA</sequence>
<gene>
    <name evidence="1" type="ORF">NWE54_23610</name>
</gene>
<evidence type="ECO:0000313" key="1">
    <source>
        <dbReference type="EMBL" id="UZF86712.1"/>
    </source>
</evidence>
<name>A0A9E8CK97_9HYPH</name>
<proteinExistence type="predicted"/>
<dbReference type="AlphaFoldDB" id="A0A9E8CK97"/>
<dbReference type="EMBL" id="CP102774">
    <property type="protein sequence ID" value="UZF86712.1"/>
    <property type="molecule type" value="Genomic_DNA"/>
</dbReference>